<reference evidence="1 2" key="1">
    <citation type="submission" date="2021-06" db="EMBL/GenBank/DDBJ databases">
        <title>Staphylococcus lentus K169 genome sequencing.</title>
        <authorList>
            <person name="Sundareshan S."/>
            <person name="Akhila D.S."/>
            <person name="Prachi D."/>
            <person name="Sivakumar R."/>
            <person name="Rajendhran J."/>
            <person name="Isloor S."/>
            <person name="Hegde N.R."/>
        </authorList>
    </citation>
    <scope>NUCLEOTIDE SEQUENCE [LARGE SCALE GENOMIC DNA]</scope>
    <source>
        <strain evidence="1 2">K169</strain>
    </source>
</reference>
<name>A0ABS6H0P7_MAMLE</name>
<proteinExistence type="predicted"/>
<accession>A0ABS6H0P7</accession>
<evidence type="ECO:0000313" key="2">
    <source>
        <dbReference type="Proteomes" id="UP000770161"/>
    </source>
</evidence>
<comment type="caution">
    <text evidence="1">The sequence shown here is derived from an EMBL/GenBank/DDBJ whole genome shotgun (WGS) entry which is preliminary data.</text>
</comment>
<keyword evidence="2" id="KW-1185">Reference proteome</keyword>
<dbReference type="PANTHER" id="PTHR40051">
    <property type="entry name" value="IG HYPOTHETICAL 15966"/>
    <property type="match status" value="1"/>
</dbReference>
<organism evidence="1 2">
    <name type="scientific">Mammaliicoccus lentus</name>
    <name type="common">Staphylococcus lentus</name>
    <dbReference type="NCBI Taxonomy" id="42858"/>
    <lineage>
        <taxon>Bacteria</taxon>
        <taxon>Bacillati</taxon>
        <taxon>Bacillota</taxon>
        <taxon>Bacilli</taxon>
        <taxon>Bacillales</taxon>
        <taxon>Staphylococcaceae</taxon>
        <taxon>Mammaliicoccus</taxon>
    </lineage>
</organism>
<dbReference type="InterPro" id="IPR014962">
    <property type="entry name" value="YolD"/>
</dbReference>
<sequence length="138" mass="16765">MKVINHDMPEPYKYETDYRKIPREYLNPRIPHGRGMIKWAPFATMPQQYEEINQHIRDQDKIEKPELSESALADLNHVLLEKMFYNPVSTIKYWHNGYIKYLKCEIHKFDKQLNMLQVINEENKQVMYLDMDCIMEIE</sequence>
<dbReference type="EMBL" id="JAHLZN010000046">
    <property type="protein sequence ID" value="MBU6115006.1"/>
    <property type="molecule type" value="Genomic_DNA"/>
</dbReference>
<dbReference type="PANTHER" id="PTHR40051:SF1">
    <property type="entry name" value="YOLD-LIKE FAMILY PROTEIN"/>
    <property type="match status" value="1"/>
</dbReference>
<evidence type="ECO:0000313" key="1">
    <source>
        <dbReference type="EMBL" id="MBU6115006.1"/>
    </source>
</evidence>
<dbReference type="Pfam" id="PF08863">
    <property type="entry name" value="YolD"/>
    <property type="match status" value="1"/>
</dbReference>
<gene>
    <name evidence="1" type="ORF">KQ656_13690</name>
</gene>
<dbReference type="Proteomes" id="UP000770161">
    <property type="component" value="Unassembled WGS sequence"/>
</dbReference>
<dbReference type="RefSeq" id="WP_216683984.1">
    <property type="nucleotide sequence ID" value="NZ_JAHLZN010000046.1"/>
</dbReference>
<protein>
    <submittedName>
        <fullName evidence="1">YolD-like family protein</fullName>
    </submittedName>
</protein>